<dbReference type="Proteomes" id="UP000739180">
    <property type="component" value="Unassembled WGS sequence"/>
</dbReference>
<reference evidence="4 5" key="1">
    <citation type="submission" date="2019-05" db="EMBL/GenBank/DDBJ databases">
        <title>Genome of Alcanivorax gelatiniphagus, an oil degrading marine bacteria.</title>
        <authorList>
            <person name="Kwon K.K."/>
        </authorList>
    </citation>
    <scope>NUCLEOTIDE SEQUENCE [LARGE SCALE GENOMIC DNA]</scope>
    <source>
        <strain evidence="4 5">MEBiC 08158</strain>
    </source>
</reference>
<evidence type="ECO:0000313" key="4">
    <source>
        <dbReference type="EMBL" id="TMW11240.1"/>
    </source>
</evidence>
<keyword evidence="4" id="KW-0560">Oxidoreductase</keyword>
<keyword evidence="5" id="KW-1185">Reference proteome</keyword>
<dbReference type="Gene3D" id="3.30.465.10">
    <property type="match status" value="1"/>
</dbReference>
<dbReference type="InterPro" id="IPR016169">
    <property type="entry name" value="FAD-bd_PCMH_sub2"/>
</dbReference>
<dbReference type="InterPro" id="IPR006094">
    <property type="entry name" value="Oxid_FAD_bind_N"/>
</dbReference>
<dbReference type="Pfam" id="PF01565">
    <property type="entry name" value="FAD_binding_4"/>
    <property type="match status" value="1"/>
</dbReference>
<accession>A0ABY2XJA2</accession>
<dbReference type="PROSITE" id="PS51387">
    <property type="entry name" value="FAD_PCMH"/>
    <property type="match status" value="1"/>
</dbReference>
<evidence type="ECO:0000256" key="1">
    <source>
        <dbReference type="ARBA" id="ARBA00022630"/>
    </source>
</evidence>
<sequence length="351" mass="38073">MGDQSEALLERVRAARAERRPLCPRGTGGKFHLGRPVDGEILDTLEHSGVVHYDPSELVVTARAGTLVSELIATLAEQDQMLPFEPPLFGGDASVGGMVASGLAGPRRPWAGSVRDFVLGTRVITGEGQHLRFGGEVMKNVAGYDLSRLMAGSFGCLGLITEVSFKVLPRPRASRSLQLRLTGEQARERVLDWRRRGLPLSAACHGGGLLRIRLEGNQGSVHAAVAEIGGEPLEDNHYWDKLRDHRLPFFDGAKPLWRLSLPPAAPVLELPGTQLSDWGGAQRWLKSDADTATLRQLAASAGGSATRFGGEEAEDAPFHPLPAALLRYHQTLKARLDPERIFNPGRLYADL</sequence>
<gene>
    <name evidence="4" type="primary">glcE</name>
    <name evidence="4" type="ORF">FGS76_14360</name>
</gene>
<comment type="caution">
    <text evidence="4">The sequence shown here is derived from an EMBL/GenBank/DDBJ whole genome shotgun (WGS) entry which is preliminary data.</text>
</comment>
<dbReference type="InterPro" id="IPR036318">
    <property type="entry name" value="FAD-bd_PCMH-like_sf"/>
</dbReference>
<dbReference type="NCBIfam" id="NF008439">
    <property type="entry name" value="PRK11282.1"/>
    <property type="match status" value="1"/>
</dbReference>
<keyword evidence="2" id="KW-0274">FAD</keyword>
<dbReference type="PANTHER" id="PTHR11748">
    <property type="entry name" value="D-LACTATE DEHYDROGENASE"/>
    <property type="match status" value="1"/>
</dbReference>
<proteinExistence type="predicted"/>
<dbReference type="SUPFAM" id="SSF55103">
    <property type="entry name" value="FAD-linked oxidases, C-terminal domain"/>
    <property type="match status" value="1"/>
</dbReference>
<dbReference type="PANTHER" id="PTHR11748:SF103">
    <property type="entry name" value="GLYCOLATE OXIDASE SUBUNIT GLCE"/>
    <property type="match status" value="1"/>
</dbReference>
<dbReference type="SUPFAM" id="SSF56176">
    <property type="entry name" value="FAD-binding/transporter-associated domain-like"/>
    <property type="match status" value="1"/>
</dbReference>
<dbReference type="EC" id="1.1.99.14" evidence="4"/>
<dbReference type="RefSeq" id="WP_138773340.1">
    <property type="nucleotide sequence ID" value="NZ_JBHSSX010000023.1"/>
</dbReference>
<dbReference type="InterPro" id="IPR016164">
    <property type="entry name" value="FAD-linked_Oxase-like_C"/>
</dbReference>
<name>A0ABY2XJA2_9GAMM</name>
<evidence type="ECO:0000256" key="2">
    <source>
        <dbReference type="ARBA" id="ARBA00022827"/>
    </source>
</evidence>
<evidence type="ECO:0000313" key="5">
    <source>
        <dbReference type="Proteomes" id="UP000739180"/>
    </source>
</evidence>
<dbReference type="EMBL" id="VCQT01000044">
    <property type="protein sequence ID" value="TMW11240.1"/>
    <property type="molecule type" value="Genomic_DNA"/>
</dbReference>
<dbReference type="GO" id="GO:0019154">
    <property type="term" value="F:glycolate dehydrogenase activity"/>
    <property type="evidence" value="ECO:0007669"/>
    <property type="project" value="UniProtKB-EC"/>
</dbReference>
<keyword evidence="1" id="KW-0285">Flavoprotein</keyword>
<dbReference type="InterPro" id="IPR016166">
    <property type="entry name" value="FAD-bd_PCMH"/>
</dbReference>
<protein>
    <submittedName>
        <fullName evidence="4">Glycolate oxidase subunit GlcE</fullName>
        <ecNumber evidence="4">1.1.99.14</ecNumber>
    </submittedName>
</protein>
<organism evidence="4 5">
    <name type="scientific">Alloalcanivorax gelatiniphagus</name>
    <dbReference type="NCBI Taxonomy" id="1194167"/>
    <lineage>
        <taxon>Bacteria</taxon>
        <taxon>Pseudomonadati</taxon>
        <taxon>Pseudomonadota</taxon>
        <taxon>Gammaproteobacteria</taxon>
        <taxon>Oceanospirillales</taxon>
        <taxon>Alcanivoracaceae</taxon>
        <taxon>Alloalcanivorax</taxon>
    </lineage>
</organism>
<feature type="domain" description="FAD-binding PCMH-type" evidence="3">
    <location>
        <begin position="1"/>
        <end position="170"/>
    </location>
</feature>
<evidence type="ECO:0000259" key="3">
    <source>
        <dbReference type="PROSITE" id="PS51387"/>
    </source>
</evidence>